<dbReference type="SUPFAM" id="SSF53822">
    <property type="entry name" value="Periplasmic binding protein-like I"/>
    <property type="match status" value="1"/>
</dbReference>
<dbReference type="GO" id="GO:0003700">
    <property type="term" value="F:DNA-binding transcription factor activity"/>
    <property type="evidence" value="ECO:0007669"/>
    <property type="project" value="TreeGrafter"/>
</dbReference>
<name>A0A1P8JSW8_9BURK</name>
<dbReference type="OrthoDB" id="269117at2"/>
<evidence type="ECO:0000259" key="4">
    <source>
        <dbReference type="PROSITE" id="PS50932"/>
    </source>
</evidence>
<dbReference type="EMBL" id="CP019236">
    <property type="protein sequence ID" value="APW36853.1"/>
    <property type="molecule type" value="Genomic_DNA"/>
</dbReference>
<dbReference type="RefSeq" id="WP_076197730.1">
    <property type="nucleotide sequence ID" value="NZ_CP019236.1"/>
</dbReference>
<keyword evidence="1" id="KW-0805">Transcription regulation</keyword>
<dbReference type="STRING" id="1842727.RD110_06310"/>
<dbReference type="Gene3D" id="3.40.50.2300">
    <property type="match status" value="2"/>
</dbReference>
<keyword evidence="3" id="KW-0804">Transcription</keyword>
<dbReference type="Pfam" id="PF13377">
    <property type="entry name" value="Peripla_BP_3"/>
    <property type="match status" value="1"/>
</dbReference>
<dbReference type="GO" id="GO:0000976">
    <property type="term" value="F:transcription cis-regulatory region binding"/>
    <property type="evidence" value="ECO:0007669"/>
    <property type="project" value="TreeGrafter"/>
</dbReference>
<dbReference type="InterPro" id="IPR010982">
    <property type="entry name" value="Lambda_DNA-bd_dom_sf"/>
</dbReference>
<dbReference type="InterPro" id="IPR000843">
    <property type="entry name" value="HTH_LacI"/>
</dbReference>
<dbReference type="PANTHER" id="PTHR30146">
    <property type="entry name" value="LACI-RELATED TRANSCRIPTIONAL REPRESSOR"/>
    <property type="match status" value="1"/>
</dbReference>
<evidence type="ECO:0000313" key="6">
    <source>
        <dbReference type="Proteomes" id="UP000186609"/>
    </source>
</evidence>
<keyword evidence="2" id="KW-0238">DNA-binding</keyword>
<accession>A0A1P8JSW8</accession>
<feature type="domain" description="HTH lacI-type" evidence="4">
    <location>
        <begin position="1"/>
        <end position="55"/>
    </location>
</feature>
<dbReference type="AlphaFoldDB" id="A0A1P8JSW8"/>
<dbReference type="SMART" id="SM00354">
    <property type="entry name" value="HTH_LACI"/>
    <property type="match status" value="1"/>
</dbReference>
<dbReference type="PANTHER" id="PTHR30146:SF138">
    <property type="entry name" value="TRANSCRIPTIONAL REGULATORY PROTEIN"/>
    <property type="match status" value="1"/>
</dbReference>
<dbReference type="KEGG" id="rhy:RD110_06310"/>
<evidence type="ECO:0000256" key="2">
    <source>
        <dbReference type="ARBA" id="ARBA00023125"/>
    </source>
</evidence>
<dbReference type="Pfam" id="PF00356">
    <property type="entry name" value="LacI"/>
    <property type="match status" value="1"/>
</dbReference>
<dbReference type="SUPFAM" id="SSF47413">
    <property type="entry name" value="lambda repressor-like DNA-binding domains"/>
    <property type="match status" value="1"/>
</dbReference>
<dbReference type="CDD" id="cd01392">
    <property type="entry name" value="HTH_LacI"/>
    <property type="match status" value="1"/>
</dbReference>
<proteinExistence type="predicted"/>
<dbReference type="PROSITE" id="PS50932">
    <property type="entry name" value="HTH_LACI_2"/>
    <property type="match status" value="1"/>
</dbReference>
<evidence type="ECO:0000256" key="3">
    <source>
        <dbReference type="ARBA" id="ARBA00023163"/>
    </source>
</evidence>
<evidence type="ECO:0000313" key="5">
    <source>
        <dbReference type="EMBL" id="APW36853.1"/>
    </source>
</evidence>
<sequence>MSIQTVAREAGVSIATVSRVFNLPGRVASETREHVERVALALGYAPNASARTLRTHRSRALGVVLPTLLNPVFAECLEGIASAATEAGYSIQPLTTEYSIERENHAVGTLIAHGVDGMVMVASNPGTSAALRRVVAAGTPYVLAYNRHEAHPCVSVDGEAAVAALVERLAAVGHRRIALVTGQLAASDRAQQRCRGFRLAMRQAGLDASRILEVPFVQTAIEQIRALLQDTAVPRPSALVCSNDLLAIRSLRAAHLAGLAVPRDLSVIGFDGIALGEDLTPVLSSITQPNTEIGRCGVALLLQAMADGLPLTPASSLTLAHGFRAGESFAPA</sequence>
<evidence type="ECO:0000256" key="1">
    <source>
        <dbReference type="ARBA" id="ARBA00023015"/>
    </source>
</evidence>
<dbReference type="Gene3D" id="1.10.260.40">
    <property type="entry name" value="lambda repressor-like DNA-binding domains"/>
    <property type="match status" value="1"/>
</dbReference>
<reference evidence="5 6" key="1">
    <citation type="submission" date="2017-01" db="EMBL/GenBank/DDBJ databases">
        <authorList>
            <person name="Mah S.A."/>
            <person name="Swanson W.J."/>
            <person name="Moy G.W."/>
            <person name="Vacquier V.D."/>
        </authorList>
    </citation>
    <scope>NUCLEOTIDE SEQUENCE [LARGE SCALE GENOMIC DNA]</scope>
    <source>
        <strain evidence="5 6">DCY110</strain>
    </source>
</reference>
<gene>
    <name evidence="5" type="ORF">RD110_06310</name>
</gene>
<dbReference type="InterPro" id="IPR046335">
    <property type="entry name" value="LacI/GalR-like_sensor"/>
</dbReference>
<keyword evidence="6" id="KW-1185">Reference proteome</keyword>
<dbReference type="Proteomes" id="UP000186609">
    <property type="component" value="Chromosome"/>
</dbReference>
<dbReference type="InterPro" id="IPR028082">
    <property type="entry name" value="Peripla_BP_I"/>
</dbReference>
<protein>
    <submittedName>
        <fullName evidence="5">LacI family transcriptional regulator</fullName>
    </submittedName>
</protein>
<organism evidence="5 6">
    <name type="scientific">Rhodoferax koreensis</name>
    <dbReference type="NCBI Taxonomy" id="1842727"/>
    <lineage>
        <taxon>Bacteria</taxon>
        <taxon>Pseudomonadati</taxon>
        <taxon>Pseudomonadota</taxon>
        <taxon>Betaproteobacteria</taxon>
        <taxon>Burkholderiales</taxon>
        <taxon>Comamonadaceae</taxon>
        <taxon>Rhodoferax</taxon>
    </lineage>
</organism>